<keyword evidence="2 5" id="KW-0808">Transferase</keyword>
<comment type="caution">
    <text evidence="5">The sequence shown here is derived from an EMBL/GenBank/DDBJ whole genome shotgun (WGS) entry which is preliminary data.</text>
</comment>
<dbReference type="PANTHER" id="PTHR12526:SF510">
    <property type="entry name" value="D-INOSITOL 3-PHOSPHATE GLYCOSYLTRANSFERASE"/>
    <property type="match status" value="1"/>
</dbReference>
<dbReference type="PANTHER" id="PTHR12526">
    <property type="entry name" value="GLYCOSYLTRANSFERASE"/>
    <property type="match status" value="1"/>
</dbReference>
<dbReference type="AlphaFoldDB" id="A0A2P8CW74"/>
<reference evidence="5 6" key="1">
    <citation type="submission" date="2018-03" db="EMBL/GenBank/DDBJ databases">
        <title>Genomic Encyclopedia of Type Strains, Phase III (KMG-III): the genomes of soil and plant-associated and newly described type strains.</title>
        <authorList>
            <person name="Whitman W."/>
        </authorList>
    </citation>
    <scope>NUCLEOTIDE SEQUENCE [LARGE SCALE GENOMIC DNA]</scope>
    <source>
        <strain evidence="5 6">CGMCC 1.12700</strain>
    </source>
</reference>
<evidence type="ECO:0000256" key="1">
    <source>
        <dbReference type="ARBA" id="ARBA00022676"/>
    </source>
</evidence>
<proteinExistence type="predicted"/>
<evidence type="ECO:0000259" key="3">
    <source>
        <dbReference type="Pfam" id="PF00534"/>
    </source>
</evidence>
<accession>A0A2P8CW74</accession>
<dbReference type="Gene3D" id="3.40.50.2000">
    <property type="entry name" value="Glycogen Phosphorylase B"/>
    <property type="match status" value="2"/>
</dbReference>
<keyword evidence="1" id="KW-0328">Glycosyltransferase</keyword>
<keyword evidence="6" id="KW-1185">Reference proteome</keyword>
<dbReference type="OrthoDB" id="9771846at2"/>
<dbReference type="InterPro" id="IPR001296">
    <property type="entry name" value="Glyco_trans_1"/>
</dbReference>
<evidence type="ECO:0000313" key="5">
    <source>
        <dbReference type="EMBL" id="PSK89233.1"/>
    </source>
</evidence>
<gene>
    <name evidence="5" type="ORF">B0I18_11234</name>
</gene>
<protein>
    <submittedName>
        <fullName evidence="5">Glycosyltransferase involved in cell wall biosynthesis</fullName>
    </submittedName>
</protein>
<evidence type="ECO:0000256" key="2">
    <source>
        <dbReference type="ARBA" id="ARBA00022679"/>
    </source>
</evidence>
<dbReference type="RefSeq" id="WP_106524889.1">
    <property type="nucleotide sequence ID" value="NZ_PYGD01000012.1"/>
</dbReference>
<sequence length="379" mass="43189">MKILIIGTAYPLKGGLASFNERLAYALQEQGHEVELYTFTLQYPGFLFPGKTQYSDEPAPEGLRITPMINSVNPLSWWKTGRKAARSKPDLILVKYWLPFMGPCFGTILRLARKNGHTRVISILDNVIPHEKRPGDVPFTRYFLKPVDAFISMSHEVLRDLRTFTKDKPALFSPHPVYDNYGDALPKAEAREFLKLNTGGRYILFFGYIRKYKGLDLLFEAMADERITRAGIRLIVAGEYYGDKEYYEQLADKLGIRDRLDLFTDFIPNSEVRYYFSAADCVVQPYRTATQSGISQIAYHFEKPMIVTNVGGLPEIVADGKVGFVVPPEVPAITGSILRFYDEEREGVFAANLAEEKKKYSWHYFTGNIMKLLEAKGTR</sequence>
<evidence type="ECO:0000259" key="4">
    <source>
        <dbReference type="Pfam" id="PF13439"/>
    </source>
</evidence>
<organism evidence="5 6">
    <name type="scientific">Taibaiella chishuiensis</name>
    <dbReference type="NCBI Taxonomy" id="1434707"/>
    <lineage>
        <taxon>Bacteria</taxon>
        <taxon>Pseudomonadati</taxon>
        <taxon>Bacteroidota</taxon>
        <taxon>Chitinophagia</taxon>
        <taxon>Chitinophagales</taxon>
        <taxon>Chitinophagaceae</taxon>
        <taxon>Taibaiella</taxon>
    </lineage>
</organism>
<feature type="domain" description="Glycosyltransferase subfamily 4-like N-terminal" evidence="4">
    <location>
        <begin position="14"/>
        <end position="164"/>
    </location>
</feature>
<name>A0A2P8CW74_9BACT</name>
<dbReference type="SUPFAM" id="SSF53756">
    <property type="entry name" value="UDP-Glycosyltransferase/glycogen phosphorylase"/>
    <property type="match status" value="1"/>
</dbReference>
<dbReference type="InterPro" id="IPR028098">
    <property type="entry name" value="Glyco_trans_4-like_N"/>
</dbReference>
<evidence type="ECO:0000313" key="6">
    <source>
        <dbReference type="Proteomes" id="UP000240572"/>
    </source>
</evidence>
<dbReference type="Proteomes" id="UP000240572">
    <property type="component" value="Unassembled WGS sequence"/>
</dbReference>
<dbReference type="Pfam" id="PF00534">
    <property type="entry name" value="Glycos_transf_1"/>
    <property type="match status" value="1"/>
</dbReference>
<feature type="domain" description="Glycosyl transferase family 1" evidence="3">
    <location>
        <begin position="188"/>
        <end position="344"/>
    </location>
</feature>
<dbReference type="GO" id="GO:0016757">
    <property type="term" value="F:glycosyltransferase activity"/>
    <property type="evidence" value="ECO:0007669"/>
    <property type="project" value="UniProtKB-KW"/>
</dbReference>
<dbReference type="EMBL" id="PYGD01000012">
    <property type="protein sequence ID" value="PSK89233.1"/>
    <property type="molecule type" value="Genomic_DNA"/>
</dbReference>
<dbReference type="Pfam" id="PF13439">
    <property type="entry name" value="Glyco_transf_4"/>
    <property type="match status" value="1"/>
</dbReference>